<accession>A0A6J4R664</accession>
<organism evidence="1">
    <name type="scientific">uncultured Solirubrobacteraceae bacterium</name>
    <dbReference type="NCBI Taxonomy" id="1162706"/>
    <lineage>
        <taxon>Bacteria</taxon>
        <taxon>Bacillati</taxon>
        <taxon>Actinomycetota</taxon>
        <taxon>Thermoleophilia</taxon>
        <taxon>Solirubrobacterales</taxon>
        <taxon>Solirubrobacteraceae</taxon>
        <taxon>environmental samples</taxon>
    </lineage>
</organism>
<reference evidence="1" key="1">
    <citation type="submission" date="2020-02" db="EMBL/GenBank/DDBJ databases">
        <authorList>
            <person name="Meier V. D."/>
        </authorList>
    </citation>
    <scope>NUCLEOTIDE SEQUENCE</scope>
    <source>
        <strain evidence="1">AVDCRST_MAG38</strain>
    </source>
</reference>
<sequence length="92" mass="10388">MARDYEQRLSEQPGYQSAAFYLSDKDELVIFSTWNTREEAEAVTPAVRDEFAKVLSACSLARTWPHTEIGELISFDVSESADFPEVAQPSVR</sequence>
<evidence type="ECO:0008006" key="2">
    <source>
        <dbReference type="Google" id="ProtNLM"/>
    </source>
</evidence>
<evidence type="ECO:0000313" key="1">
    <source>
        <dbReference type="EMBL" id="CAA9461278.1"/>
    </source>
</evidence>
<protein>
    <recommendedName>
        <fullName evidence="2">ABM domain-containing protein</fullName>
    </recommendedName>
</protein>
<dbReference type="EMBL" id="CADCVJ010000007">
    <property type="protein sequence ID" value="CAA9461278.1"/>
    <property type="molecule type" value="Genomic_DNA"/>
</dbReference>
<proteinExistence type="predicted"/>
<gene>
    <name evidence="1" type="ORF">AVDCRST_MAG38-85</name>
</gene>
<dbReference type="AlphaFoldDB" id="A0A6J4R664"/>
<name>A0A6J4R664_9ACTN</name>